<dbReference type="Gene3D" id="3.30.530.20">
    <property type="match status" value="1"/>
</dbReference>
<dbReference type="EMBL" id="JBHRYD010000007">
    <property type="protein sequence ID" value="MFC3705057.1"/>
    <property type="molecule type" value="Genomic_DNA"/>
</dbReference>
<comment type="caution">
    <text evidence="1">The sequence shown here is derived from an EMBL/GenBank/DDBJ whole genome shotgun (WGS) entry which is preliminary data.</text>
</comment>
<sequence length="154" mass="15959">MRFGGRYRVAAGRMAVWQALNDPEMLKAAIPGCSHIGWSGPATLDLEIAVNLGVARPVFKGELELSDVVPARTYTLSGRGKGGLMGLAEGAADIALSDAGTETLLVFTAHGGASGRIMTLGRAIVGNSAQRIIDGFFERFGEAMGVAVVSLGPE</sequence>
<protein>
    <submittedName>
        <fullName evidence="1">CoxG family protein</fullName>
    </submittedName>
</protein>
<dbReference type="PANTHER" id="PTHR38588">
    <property type="entry name" value="BLL0334 PROTEIN"/>
    <property type="match status" value="1"/>
</dbReference>
<gene>
    <name evidence="1" type="ORF">ACFOOL_09840</name>
</gene>
<evidence type="ECO:0000313" key="1">
    <source>
        <dbReference type="EMBL" id="MFC3705057.1"/>
    </source>
</evidence>
<dbReference type="PANTHER" id="PTHR38588:SF1">
    <property type="entry name" value="BLL0334 PROTEIN"/>
    <property type="match status" value="1"/>
</dbReference>
<reference evidence="2" key="1">
    <citation type="journal article" date="2019" name="Int. J. Syst. Evol. Microbiol.">
        <title>The Global Catalogue of Microorganisms (GCM) 10K type strain sequencing project: providing services to taxonomists for standard genome sequencing and annotation.</title>
        <authorList>
            <consortium name="The Broad Institute Genomics Platform"/>
            <consortium name="The Broad Institute Genome Sequencing Center for Infectious Disease"/>
            <person name="Wu L."/>
            <person name="Ma J."/>
        </authorList>
    </citation>
    <scope>NUCLEOTIDE SEQUENCE [LARGE SCALE GENOMIC DNA]</scope>
    <source>
        <strain evidence="2">KCTC 42281</strain>
    </source>
</reference>
<dbReference type="CDD" id="cd05018">
    <property type="entry name" value="CoxG"/>
    <property type="match status" value="1"/>
</dbReference>
<proteinExistence type="predicted"/>
<dbReference type="InterPro" id="IPR010419">
    <property type="entry name" value="CO_DH_gsu"/>
</dbReference>
<organism evidence="1 2">
    <name type="scientific">Devosia honganensis</name>
    <dbReference type="NCBI Taxonomy" id="1610527"/>
    <lineage>
        <taxon>Bacteria</taxon>
        <taxon>Pseudomonadati</taxon>
        <taxon>Pseudomonadota</taxon>
        <taxon>Alphaproteobacteria</taxon>
        <taxon>Hyphomicrobiales</taxon>
        <taxon>Devosiaceae</taxon>
        <taxon>Devosia</taxon>
    </lineage>
</organism>
<keyword evidence="2" id="KW-1185">Reference proteome</keyword>
<dbReference type="Pfam" id="PF06240">
    <property type="entry name" value="COXG"/>
    <property type="match status" value="1"/>
</dbReference>
<dbReference type="RefSeq" id="WP_380096784.1">
    <property type="nucleotide sequence ID" value="NZ_JBHRYD010000007.1"/>
</dbReference>
<dbReference type="Proteomes" id="UP001595613">
    <property type="component" value="Unassembled WGS sequence"/>
</dbReference>
<accession>A0ABV7X0G9</accession>
<dbReference type="InterPro" id="IPR023393">
    <property type="entry name" value="START-like_dom_sf"/>
</dbReference>
<dbReference type="SUPFAM" id="SSF55961">
    <property type="entry name" value="Bet v1-like"/>
    <property type="match status" value="1"/>
</dbReference>
<name>A0ABV7X0G9_9HYPH</name>
<evidence type="ECO:0000313" key="2">
    <source>
        <dbReference type="Proteomes" id="UP001595613"/>
    </source>
</evidence>